<dbReference type="RefSeq" id="XP_004355833.1">
    <property type="nucleotide sequence ID" value="XM_004355780.1"/>
</dbReference>
<dbReference type="EMBL" id="GL883021">
    <property type="protein sequence ID" value="EGG17349.1"/>
    <property type="molecule type" value="Genomic_DNA"/>
</dbReference>
<proteinExistence type="predicted"/>
<accession>F4Q5U0</accession>
<dbReference type="KEGG" id="dfa:DFA_08344"/>
<evidence type="ECO:0000313" key="2">
    <source>
        <dbReference type="Proteomes" id="UP000007797"/>
    </source>
</evidence>
<dbReference type="Gene3D" id="3.80.10.10">
    <property type="entry name" value="Ribonuclease Inhibitor"/>
    <property type="match status" value="1"/>
</dbReference>
<reference evidence="2" key="1">
    <citation type="journal article" date="2011" name="Genome Res.">
        <title>Phylogeny-wide analysis of social amoeba genomes highlights ancient origins for complex intercellular communication.</title>
        <authorList>
            <person name="Heidel A.J."/>
            <person name="Lawal H.M."/>
            <person name="Felder M."/>
            <person name="Schilde C."/>
            <person name="Helps N.R."/>
            <person name="Tunggal B."/>
            <person name="Rivero F."/>
            <person name="John U."/>
            <person name="Schleicher M."/>
            <person name="Eichinger L."/>
            <person name="Platzer M."/>
            <person name="Noegel A.A."/>
            <person name="Schaap P."/>
            <person name="Gloeckner G."/>
        </authorList>
    </citation>
    <scope>NUCLEOTIDE SEQUENCE [LARGE SCALE GENOMIC DNA]</scope>
    <source>
        <strain evidence="2">SH3</strain>
    </source>
</reference>
<protein>
    <recommendedName>
        <fullName evidence="3">Leucine-rich repeat-containing protein</fullName>
    </recommendedName>
</protein>
<dbReference type="InterPro" id="IPR032675">
    <property type="entry name" value="LRR_dom_sf"/>
</dbReference>
<dbReference type="Proteomes" id="UP000007797">
    <property type="component" value="Unassembled WGS sequence"/>
</dbReference>
<dbReference type="AlphaFoldDB" id="F4Q5U0"/>
<keyword evidence="2" id="KW-1185">Reference proteome</keyword>
<name>F4Q5U0_CACFS</name>
<evidence type="ECO:0000313" key="1">
    <source>
        <dbReference type="EMBL" id="EGG17349.1"/>
    </source>
</evidence>
<organism evidence="1 2">
    <name type="scientific">Cavenderia fasciculata</name>
    <name type="common">Slime mold</name>
    <name type="synonym">Dictyostelium fasciculatum</name>
    <dbReference type="NCBI Taxonomy" id="261658"/>
    <lineage>
        <taxon>Eukaryota</taxon>
        <taxon>Amoebozoa</taxon>
        <taxon>Evosea</taxon>
        <taxon>Eumycetozoa</taxon>
        <taxon>Dictyostelia</taxon>
        <taxon>Acytosteliales</taxon>
        <taxon>Cavenderiaceae</taxon>
        <taxon>Cavenderia</taxon>
    </lineage>
</organism>
<gene>
    <name evidence="1" type="ORF">DFA_08344</name>
</gene>
<dbReference type="GeneID" id="14869606"/>
<sequence>MTIDKLSNLLVLQIISDINNNGDIICLLLTCKKFYSNSSLKRLVQFKGIGPINDKGYMSDQFIATSTLFKLSSFKDILLNSISHQCVLLPDDEKCKQMDYSQMLRDNFNVFRNYPKWIDDCISPNKRTDKSNITNVMMMGSVDIKSLKSIYAANMSSSVETLTINDLDQKALDLGSISLLTNLQKLSIRGYKLKKLGIHSTLKSLDLQIATNYPLADLGLTKFVSLTQLNLSVTNYGPSLLPTSLTSLTIRLTELPPRNTFTILKSLVRLKINVKRESIDVNNGVETPPILDLDSLSNLVKLKITHFDHTKDVDYFFELTVPPSLKILDFWTYCVKIPSHCPMPLLEKLYVHEIALIEEKVSLSSCPSIKKLVIYECLEIIPATVIIPSTVKKLTIDNQINQDILDHVVFPPLLTHLSIKGNHFYDNPIQLPESLVKLKLMNISDPLPQQLKKLVLWTSRSRPKSTNQSLPSNYPPNLETLNLSNIKGDHTIDMIEIPPHLKYLSLSLTPVLNDNDPDLTPNNLPIYSIISRLNNNNNNNNNISWLPHHITHLNCRLVDIQHDTLVKVFRLDEIINHTNVRYLSLNESNSRTYQFSIQRLDADNLNVLVLETQTLQGGIITQQRKTNNNNNQQQQIIYEPIYLYLHLKSTTPFTSNWKITINK</sequence>
<evidence type="ECO:0008006" key="3">
    <source>
        <dbReference type="Google" id="ProtNLM"/>
    </source>
</evidence>
<dbReference type="SUPFAM" id="SSF52058">
    <property type="entry name" value="L domain-like"/>
    <property type="match status" value="1"/>
</dbReference>